<evidence type="ECO:0000256" key="4">
    <source>
        <dbReference type="ARBA" id="ARBA00022825"/>
    </source>
</evidence>
<sequence>GPVCGRTPAMSTYGRREVNDNDDLNDDTGDVAYMDKILGGRYATYGEFPWMVAILYNDKQMCGGAVIGEFWIITAAHCLFDGSQRYYKIAVGDHSMTYKDTNEETFELQTVIINERYRARQYDFDIALAKIKPKSNGRGIQFNNYVQPICLAESTDDARVGTKFVFSGWGWTSGSKNSFGRSPTLKKANLPFLAYDKCKRIYPRAISPNVLCAGNINGAEDLCSGDSGGPLALKVESSFVLYGIAAFSSGCQRPNYPTAFSSIAKYRGWIDSTIRRNSRGSEGTMPVRNVYF</sequence>
<keyword evidence="3" id="KW-0378">Hydrolase</keyword>
<dbReference type="PROSITE" id="PS50240">
    <property type="entry name" value="TRYPSIN_DOM"/>
    <property type="match status" value="1"/>
</dbReference>
<reference evidence="7" key="1">
    <citation type="submission" date="2021-04" db="EMBL/GenBank/DDBJ databases">
        <authorList>
            <consortium name="Molecular Ecology Group"/>
        </authorList>
    </citation>
    <scope>NUCLEOTIDE SEQUENCE</scope>
</reference>
<dbReference type="PANTHER" id="PTHR24252:SF7">
    <property type="entry name" value="HYALIN"/>
    <property type="match status" value="1"/>
</dbReference>
<dbReference type="SUPFAM" id="SSF50494">
    <property type="entry name" value="Trypsin-like serine proteases"/>
    <property type="match status" value="1"/>
</dbReference>
<gene>
    <name evidence="7" type="ORF">CUNI_LOCUS15433</name>
</gene>
<protein>
    <recommendedName>
        <fullName evidence="6">Peptidase S1 domain-containing protein</fullName>
    </recommendedName>
</protein>
<dbReference type="Proteomes" id="UP000678393">
    <property type="component" value="Unassembled WGS sequence"/>
</dbReference>
<organism evidence="7 8">
    <name type="scientific">Candidula unifasciata</name>
    <dbReference type="NCBI Taxonomy" id="100452"/>
    <lineage>
        <taxon>Eukaryota</taxon>
        <taxon>Metazoa</taxon>
        <taxon>Spiralia</taxon>
        <taxon>Lophotrochozoa</taxon>
        <taxon>Mollusca</taxon>
        <taxon>Gastropoda</taxon>
        <taxon>Heterobranchia</taxon>
        <taxon>Euthyneura</taxon>
        <taxon>Panpulmonata</taxon>
        <taxon>Eupulmonata</taxon>
        <taxon>Stylommatophora</taxon>
        <taxon>Helicina</taxon>
        <taxon>Helicoidea</taxon>
        <taxon>Geomitridae</taxon>
        <taxon>Candidula</taxon>
    </lineage>
</organism>
<evidence type="ECO:0000256" key="3">
    <source>
        <dbReference type="ARBA" id="ARBA00022801"/>
    </source>
</evidence>
<keyword evidence="5" id="KW-1015">Disulfide bond</keyword>
<dbReference type="PROSITE" id="PS00134">
    <property type="entry name" value="TRYPSIN_HIS"/>
    <property type="match status" value="1"/>
</dbReference>
<evidence type="ECO:0000256" key="2">
    <source>
        <dbReference type="ARBA" id="ARBA00022729"/>
    </source>
</evidence>
<evidence type="ECO:0000256" key="5">
    <source>
        <dbReference type="ARBA" id="ARBA00023157"/>
    </source>
</evidence>
<dbReference type="FunFam" id="2.40.10.10:FF:000120">
    <property type="entry name" value="Putative serine protease"/>
    <property type="match status" value="1"/>
</dbReference>
<feature type="non-terminal residue" evidence="7">
    <location>
        <position position="1"/>
    </location>
</feature>
<proteinExistence type="predicted"/>
<dbReference type="Gene3D" id="2.40.10.10">
    <property type="entry name" value="Trypsin-like serine proteases"/>
    <property type="match status" value="1"/>
</dbReference>
<evidence type="ECO:0000256" key="1">
    <source>
        <dbReference type="ARBA" id="ARBA00022670"/>
    </source>
</evidence>
<dbReference type="OrthoDB" id="6339452at2759"/>
<dbReference type="GO" id="GO:0006508">
    <property type="term" value="P:proteolysis"/>
    <property type="evidence" value="ECO:0007669"/>
    <property type="project" value="UniProtKB-KW"/>
</dbReference>
<dbReference type="InterPro" id="IPR001314">
    <property type="entry name" value="Peptidase_S1A"/>
</dbReference>
<evidence type="ECO:0000259" key="6">
    <source>
        <dbReference type="PROSITE" id="PS50240"/>
    </source>
</evidence>
<keyword evidence="2" id="KW-0732">Signal</keyword>
<keyword evidence="4" id="KW-0720">Serine protease</keyword>
<dbReference type="CDD" id="cd00190">
    <property type="entry name" value="Tryp_SPc"/>
    <property type="match status" value="1"/>
</dbReference>
<keyword evidence="1" id="KW-0645">Protease</keyword>
<dbReference type="PRINTS" id="PR00722">
    <property type="entry name" value="CHYMOTRYPSIN"/>
</dbReference>
<evidence type="ECO:0000313" key="7">
    <source>
        <dbReference type="EMBL" id="CAG5129875.1"/>
    </source>
</evidence>
<dbReference type="InterPro" id="IPR043504">
    <property type="entry name" value="Peptidase_S1_PA_chymotrypsin"/>
</dbReference>
<dbReference type="EMBL" id="CAJHNH020003724">
    <property type="protein sequence ID" value="CAG5129875.1"/>
    <property type="molecule type" value="Genomic_DNA"/>
</dbReference>
<dbReference type="PANTHER" id="PTHR24252">
    <property type="entry name" value="ACROSIN-RELATED"/>
    <property type="match status" value="1"/>
</dbReference>
<keyword evidence="8" id="KW-1185">Reference proteome</keyword>
<evidence type="ECO:0000313" key="8">
    <source>
        <dbReference type="Proteomes" id="UP000678393"/>
    </source>
</evidence>
<dbReference type="GO" id="GO:0004252">
    <property type="term" value="F:serine-type endopeptidase activity"/>
    <property type="evidence" value="ECO:0007669"/>
    <property type="project" value="InterPro"/>
</dbReference>
<accession>A0A8S3ZQ12</accession>
<dbReference type="AlphaFoldDB" id="A0A8S3ZQ12"/>
<dbReference type="Pfam" id="PF00089">
    <property type="entry name" value="Trypsin"/>
    <property type="match status" value="1"/>
</dbReference>
<name>A0A8S3ZQ12_9EUPU</name>
<feature type="domain" description="Peptidase S1" evidence="6">
    <location>
        <begin position="37"/>
        <end position="275"/>
    </location>
</feature>
<dbReference type="InterPro" id="IPR001254">
    <property type="entry name" value="Trypsin_dom"/>
</dbReference>
<dbReference type="InterPro" id="IPR009003">
    <property type="entry name" value="Peptidase_S1_PA"/>
</dbReference>
<comment type="caution">
    <text evidence="7">The sequence shown here is derived from an EMBL/GenBank/DDBJ whole genome shotgun (WGS) entry which is preliminary data.</text>
</comment>
<dbReference type="SMART" id="SM00020">
    <property type="entry name" value="Tryp_SPc"/>
    <property type="match status" value="1"/>
</dbReference>
<dbReference type="InterPro" id="IPR018114">
    <property type="entry name" value="TRYPSIN_HIS"/>
</dbReference>